<dbReference type="EMBL" id="AYKG01000045">
    <property type="protein sequence ID" value="ROO25671.1"/>
    <property type="molecule type" value="Genomic_DNA"/>
</dbReference>
<evidence type="ECO:0000259" key="1">
    <source>
        <dbReference type="Pfam" id="PF13524"/>
    </source>
</evidence>
<dbReference type="InParanoid" id="A0A423PJA9"/>
<evidence type="ECO:0000313" key="3">
    <source>
        <dbReference type="Proteomes" id="UP000285310"/>
    </source>
</evidence>
<reference evidence="2 3" key="1">
    <citation type="submission" date="2013-10" db="EMBL/GenBank/DDBJ databases">
        <title>Salinisphaera japonica YTM-1 Genome Sequencing.</title>
        <authorList>
            <person name="Lai Q."/>
            <person name="Li C."/>
            <person name="Shao Z."/>
        </authorList>
    </citation>
    <scope>NUCLEOTIDE SEQUENCE [LARGE SCALE GENOMIC DNA]</scope>
    <source>
        <strain evidence="2 3">YTM-1</strain>
    </source>
</reference>
<name>A0A423PJA9_9GAMM</name>
<sequence>MNNDAVRVLYIGRHYPDIGAGLITRLRRKKNRYRKLRGQCGFMRSALHASFDVTEASLAWLYRHRREIGQRFDYLIICSKADSSGEGTNVREFDFVSGIEGLAKAFFISNPQAGFMVDDQCLDRFDVVFKREHYANLARYSITNHNRDKIRLAWLDCPLIPARRHNVARLVPQTFGFDKPSETALYDACFYGTQSSPLRPEVWRRVLAAPEITAIGGIQPHDIDTDVAPDVAAPALDTDRYVQAIRDSRVNLALDGLGEFTHRHWELWLLSAFCLSSPSIRDLALPGGARENEHFVCFDDLDDLIDKIRHYATAEDERREIARAGRQLFESTFDFKKYGAFVVNEMNNAVR</sequence>
<protein>
    <recommendedName>
        <fullName evidence="1">Spore protein YkvP/CgeB glycosyl transferase-like domain-containing protein</fullName>
    </recommendedName>
</protein>
<organism evidence="2 3">
    <name type="scientific">Salinisphaera japonica YTM-1</name>
    <dbReference type="NCBI Taxonomy" id="1209778"/>
    <lineage>
        <taxon>Bacteria</taxon>
        <taxon>Pseudomonadati</taxon>
        <taxon>Pseudomonadota</taxon>
        <taxon>Gammaproteobacteria</taxon>
        <taxon>Salinisphaerales</taxon>
        <taxon>Salinisphaeraceae</taxon>
        <taxon>Salinisphaera</taxon>
    </lineage>
</organism>
<accession>A0A423PJA9</accession>
<feature type="domain" description="Spore protein YkvP/CgeB glycosyl transferase-like" evidence="1">
    <location>
        <begin position="233"/>
        <end position="333"/>
    </location>
</feature>
<comment type="caution">
    <text evidence="2">The sequence shown here is derived from an EMBL/GenBank/DDBJ whole genome shotgun (WGS) entry which is preliminary data.</text>
</comment>
<keyword evidence="3" id="KW-1185">Reference proteome</keyword>
<proteinExistence type="predicted"/>
<gene>
    <name evidence="2" type="ORF">SAJA_12780</name>
</gene>
<dbReference type="OrthoDB" id="9807414at2"/>
<dbReference type="InterPro" id="IPR055259">
    <property type="entry name" value="YkvP/CgeB_Glyco_trans-like"/>
</dbReference>
<dbReference type="Proteomes" id="UP000285310">
    <property type="component" value="Unassembled WGS sequence"/>
</dbReference>
<dbReference type="AlphaFoldDB" id="A0A423PJA9"/>
<dbReference type="Pfam" id="PF13524">
    <property type="entry name" value="Glyco_trans_1_2"/>
    <property type="match status" value="1"/>
</dbReference>
<dbReference type="RefSeq" id="WP_123659014.1">
    <property type="nucleotide sequence ID" value="NZ_AYKG01000045.1"/>
</dbReference>
<evidence type="ECO:0000313" key="2">
    <source>
        <dbReference type="EMBL" id="ROO25671.1"/>
    </source>
</evidence>